<reference evidence="4 5" key="1">
    <citation type="submission" date="2017-01" db="EMBL/GenBank/DDBJ databases">
        <authorList>
            <person name="Varghese N."/>
            <person name="Submissions S."/>
        </authorList>
    </citation>
    <scope>NUCLEOTIDE SEQUENCE [LARGE SCALE GENOMIC DNA]</scope>
    <source>
        <strain evidence="4 5">ATCC 23464</strain>
    </source>
</reference>
<accession>A0ABY1JXH1</accession>
<dbReference type="Proteomes" id="UP000186666">
    <property type="component" value="Unassembled WGS sequence"/>
</dbReference>
<dbReference type="InterPro" id="IPR052399">
    <property type="entry name" value="Phage_Baseplate_Assmbl_Protein"/>
</dbReference>
<feature type="domain" description="Baseplate J-like C-terminal" evidence="3">
    <location>
        <begin position="267"/>
        <end position="352"/>
    </location>
</feature>
<evidence type="ECO:0000313" key="4">
    <source>
        <dbReference type="EMBL" id="SIQ93842.1"/>
    </source>
</evidence>
<dbReference type="RefSeq" id="WP_068586943.1">
    <property type="nucleotide sequence ID" value="NZ_FTNK01000005.1"/>
</dbReference>
<comment type="caution">
    <text evidence="4">The sequence shown here is derived from an EMBL/GenBank/DDBJ whole genome shotgun (WGS) entry which is preliminary data.</text>
</comment>
<evidence type="ECO:0000256" key="1">
    <source>
        <dbReference type="ARBA" id="ARBA00038087"/>
    </source>
</evidence>
<name>A0ABY1JXH1_9BACL</name>
<dbReference type="PANTHER" id="PTHR37829:SF3">
    <property type="entry name" value="PROTEIN JAYE-RELATED"/>
    <property type="match status" value="1"/>
</dbReference>
<evidence type="ECO:0000259" key="3">
    <source>
        <dbReference type="Pfam" id="PF26079"/>
    </source>
</evidence>
<dbReference type="Pfam" id="PF26078">
    <property type="entry name" value="Baseplate_J_M"/>
    <property type="match status" value="1"/>
</dbReference>
<dbReference type="InterPro" id="IPR058530">
    <property type="entry name" value="Baseplate_J-like_C"/>
</dbReference>
<protein>
    <submittedName>
        <fullName evidence="4">Uncharacterized phage protein gp47/JayE</fullName>
    </submittedName>
</protein>
<dbReference type="InterPro" id="IPR058531">
    <property type="entry name" value="Baseplate_J_M"/>
</dbReference>
<evidence type="ECO:0000259" key="2">
    <source>
        <dbReference type="Pfam" id="PF26078"/>
    </source>
</evidence>
<keyword evidence="5" id="KW-1185">Reference proteome</keyword>
<dbReference type="Pfam" id="PF26079">
    <property type="entry name" value="Baseplate_J_C"/>
    <property type="match status" value="1"/>
</dbReference>
<dbReference type="PANTHER" id="PTHR37829">
    <property type="entry name" value="PHAGE-LIKE ELEMENT PBSX PROTEIN XKDT"/>
    <property type="match status" value="1"/>
</dbReference>
<sequence>MYEDQTYENILERMLDRVPGGIDKREGSIIYDALAPAATELAQAYIELEINANLRFPDTATDEYLERSIAWSGIVRKKASKAQLRGVFYSGSNALLDIPIGSRFSLGELNYKATEKLSLGNYRIECEIAGSEGNRHFGAVLPIDYINDLGRGEITELLVAGEDKETDEALYDNYQERISRPITSGNRYQYEVWAREVPGVGRARAFPLWNGNGTVKVALLDGDMRTPATAIVNAVQTYIDPTQDGMGEGAAPIGAIATIVGASEVPINISVTVVLATGASIEDIKEQIENGMKAYSKDLAFNDPLVRYTRVQSIILGIPPVIDYSNLLVNGGTQNIQIPLDSVAVLGVVNVS</sequence>
<dbReference type="EMBL" id="FTNK01000005">
    <property type="protein sequence ID" value="SIQ93842.1"/>
    <property type="molecule type" value="Genomic_DNA"/>
</dbReference>
<proteinExistence type="inferred from homology"/>
<gene>
    <name evidence="4" type="ORF">SAMN05421578_105136</name>
</gene>
<feature type="domain" description="Baseplate J-like central" evidence="2">
    <location>
        <begin position="183"/>
        <end position="260"/>
    </location>
</feature>
<comment type="similarity">
    <text evidence="1">Belongs to the Mu gp47/PBSX XkdT family.</text>
</comment>
<evidence type="ECO:0000313" key="5">
    <source>
        <dbReference type="Proteomes" id="UP000186666"/>
    </source>
</evidence>
<organism evidence="4 5">
    <name type="scientific">Paenibacillus macquariensis</name>
    <dbReference type="NCBI Taxonomy" id="948756"/>
    <lineage>
        <taxon>Bacteria</taxon>
        <taxon>Bacillati</taxon>
        <taxon>Bacillota</taxon>
        <taxon>Bacilli</taxon>
        <taxon>Bacillales</taxon>
        <taxon>Paenibacillaceae</taxon>
        <taxon>Paenibacillus</taxon>
    </lineage>
</organism>